<keyword evidence="2" id="KW-0378">Hydrolase</keyword>
<keyword evidence="4" id="KW-0464">Manganese</keyword>
<evidence type="ECO:0000256" key="4">
    <source>
        <dbReference type="PIRSR" id="PIRSR604808-2"/>
    </source>
</evidence>
<comment type="cofactor">
    <cofactor evidence="4">
        <name>Mg(2+)</name>
        <dbReference type="ChEBI" id="CHEBI:18420"/>
    </cofactor>
    <cofactor evidence="4">
        <name>Mn(2+)</name>
        <dbReference type="ChEBI" id="CHEBI:29035"/>
    </cofactor>
    <text evidence="4">Probably binds two magnesium or manganese ions per subunit.</text>
</comment>
<dbReference type="PANTHER" id="PTHR22748">
    <property type="entry name" value="AP ENDONUCLEASE"/>
    <property type="match status" value="1"/>
</dbReference>
<evidence type="ECO:0000256" key="3">
    <source>
        <dbReference type="ARBA" id="ARBA00022842"/>
    </source>
</evidence>
<dbReference type="InterPro" id="IPR004808">
    <property type="entry name" value="AP_endonuc_1"/>
</dbReference>
<comment type="caution">
    <text evidence="6">The sequence shown here is derived from an EMBL/GenBank/DDBJ whole genome shotgun (WGS) entry which is preliminary data.</text>
</comment>
<evidence type="ECO:0000313" key="7">
    <source>
        <dbReference type="Proteomes" id="UP000887116"/>
    </source>
</evidence>
<dbReference type="GO" id="GO:0005634">
    <property type="term" value="C:nucleus"/>
    <property type="evidence" value="ECO:0007669"/>
    <property type="project" value="TreeGrafter"/>
</dbReference>
<dbReference type="OrthoDB" id="6430237at2759"/>
<feature type="compositionally biased region" description="Polar residues" evidence="5">
    <location>
        <begin position="1"/>
        <end position="20"/>
    </location>
</feature>
<accession>A0A8X6K7W7</accession>
<sequence>MNSLTLNLDATSSVTQTNQGRARGLGRGPRSPSKLQSPQSLKILQCNINGLSILATRTKLYQLLEIADLNKVQVIAIQETKLKKTAALKIRGYNIFRADRPSRGGGGLAFFIRDVKYQSIDFSLDQTSDLEIQGVKIFWRGKPLHILNVYLPPNQSHLPTNFSNFMDKNTITLGDLNAKHTIWGSCCNNTRTCISMY</sequence>
<evidence type="ECO:0000256" key="1">
    <source>
        <dbReference type="ARBA" id="ARBA00022723"/>
    </source>
</evidence>
<evidence type="ECO:0008006" key="8">
    <source>
        <dbReference type="Google" id="ProtNLM"/>
    </source>
</evidence>
<dbReference type="PANTHER" id="PTHR22748:SF6">
    <property type="entry name" value="DNA-(APURINIC OR APYRIMIDINIC SITE) ENDONUCLEASE"/>
    <property type="match status" value="1"/>
</dbReference>
<dbReference type="AlphaFoldDB" id="A0A8X6K7W7"/>
<name>A0A8X6K7W7_TRICU</name>
<proteinExistence type="predicted"/>
<dbReference type="GO" id="GO:0046872">
    <property type="term" value="F:metal ion binding"/>
    <property type="evidence" value="ECO:0007669"/>
    <property type="project" value="UniProtKB-KW"/>
</dbReference>
<feature type="binding site" evidence="4">
    <location>
        <position position="79"/>
    </location>
    <ligand>
        <name>Mg(2+)</name>
        <dbReference type="ChEBI" id="CHEBI:18420"/>
        <label>1</label>
    </ligand>
</feature>
<organism evidence="6 7">
    <name type="scientific">Trichonephila clavata</name>
    <name type="common">Joro spider</name>
    <name type="synonym">Nephila clavata</name>
    <dbReference type="NCBI Taxonomy" id="2740835"/>
    <lineage>
        <taxon>Eukaryota</taxon>
        <taxon>Metazoa</taxon>
        <taxon>Ecdysozoa</taxon>
        <taxon>Arthropoda</taxon>
        <taxon>Chelicerata</taxon>
        <taxon>Arachnida</taxon>
        <taxon>Araneae</taxon>
        <taxon>Araneomorphae</taxon>
        <taxon>Entelegynae</taxon>
        <taxon>Araneoidea</taxon>
        <taxon>Nephilidae</taxon>
        <taxon>Trichonephila</taxon>
    </lineage>
</organism>
<protein>
    <recommendedName>
        <fullName evidence="8">Endonuclease/exonuclease/phosphatase domain-containing protein</fullName>
    </recommendedName>
</protein>
<dbReference type="GO" id="GO:0008081">
    <property type="term" value="F:phosphoric diester hydrolase activity"/>
    <property type="evidence" value="ECO:0007669"/>
    <property type="project" value="TreeGrafter"/>
</dbReference>
<dbReference type="Gene3D" id="3.60.10.10">
    <property type="entry name" value="Endonuclease/exonuclease/phosphatase"/>
    <property type="match status" value="1"/>
</dbReference>
<dbReference type="GO" id="GO:0008311">
    <property type="term" value="F:double-stranded DNA 3'-5' DNA exonuclease activity"/>
    <property type="evidence" value="ECO:0007669"/>
    <property type="project" value="UniProtKB-EC"/>
</dbReference>
<keyword evidence="1 4" id="KW-0479">Metal-binding</keyword>
<dbReference type="GO" id="GO:0006284">
    <property type="term" value="P:base-excision repair"/>
    <property type="evidence" value="ECO:0007669"/>
    <property type="project" value="TreeGrafter"/>
</dbReference>
<dbReference type="InterPro" id="IPR036691">
    <property type="entry name" value="Endo/exonu/phosph_ase_sf"/>
</dbReference>
<dbReference type="SUPFAM" id="SSF56219">
    <property type="entry name" value="DNase I-like"/>
    <property type="match status" value="1"/>
</dbReference>
<feature type="region of interest" description="Disordered" evidence="5">
    <location>
        <begin position="1"/>
        <end position="38"/>
    </location>
</feature>
<evidence type="ECO:0000313" key="6">
    <source>
        <dbReference type="EMBL" id="GFQ68030.1"/>
    </source>
</evidence>
<keyword evidence="3 4" id="KW-0460">Magnesium</keyword>
<gene>
    <name evidence="6" type="primary">AVEN_4813_1</name>
    <name evidence="6" type="ORF">TNCT_423071</name>
</gene>
<dbReference type="EMBL" id="BMAO01030431">
    <property type="protein sequence ID" value="GFQ68030.1"/>
    <property type="molecule type" value="Genomic_DNA"/>
</dbReference>
<keyword evidence="7" id="KW-1185">Reference proteome</keyword>
<evidence type="ECO:0000256" key="2">
    <source>
        <dbReference type="ARBA" id="ARBA00022801"/>
    </source>
</evidence>
<dbReference type="Proteomes" id="UP000887116">
    <property type="component" value="Unassembled WGS sequence"/>
</dbReference>
<evidence type="ECO:0000256" key="5">
    <source>
        <dbReference type="SAM" id="MobiDB-lite"/>
    </source>
</evidence>
<dbReference type="GO" id="GO:0003906">
    <property type="term" value="F:DNA-(apurinic or apyrimidinic site) endonuclease activity"/>
    <property type="evidence" value="ECO:0007669"/>
    <property type="project" value="TreeGrafter"/>
</dbReference>
<feature type="binding site" evidence="4">
    <location>
        <position position="47"/>
    </location>
    <ligand>
        <name>Mg(2+)</name>
        <dbReference type="ChEBI" id="CHEBI:18420"/>
        <label>1</label>
    </ligand>
</feature>
<reference evidence="6" key="1">
    <citation type="submission" date="2020-07" db="EMBL/GenBank/DDBJ databases">
        <title>Multicomponent nature underlies the extraordinary mechanical properties of spider dragline silk.</title>
        <authorList>
            <person name="Kono N."/>
            <person name="Nakamura H."/>
            <person name="Mori M."/>
            <person name="Yoshida Y."/>
            <person name="Ohtoshi R."/>
            <person name="Malay A.D."/>
            <person name="Moran D.A.P."/>
            <person name="Tomita M."/>
            <person name="Numata K."/>
            <person name="Arakawa K."/>
        </authorList>
    </citation>
    <scope>NUCLEOTIDE SEQUENCE</scope>
</reference>